<keyword evidence="3" id="KW-1185">Reference proteome</keyword>
<name>A0ABV4U5P2_9BACT</name>
<gene>
    <name evidence="2" type="ORF">ACERK3_11530</name>
</gene>
<dbReference type="RefSeq" id="WP_425345839.1">
    <property type="nucleotide sequence ID" value="NZ_JBGUBD010000006.1"/>
</dbReference>
<feature type="region of interest" description="Disordered" evidence="1">
    <location>
        <begin position="243"/>
        <end position="274"/>
    </location>
</feature>
<comment type="caution">
    <text evidence="2">The sequence shown here is derived from an EMBL/GenBank/DDBJ whole genome shotgun (WGS) entry which is preliminary data.</text>
</comment>
<protein>
    <submittedName>
        <fullName evidence="2">Uncharacterized protein</fullName>
    </submittedName>
</protein>
<sequence length="341" mass="37585">MSMICDDFDPINSFRSPAWRLGAAVHLLASGRPPRASRLEPGVAEAIRYLQAKAFSLRRARAISPALAQAEAVWTRHGPRAWQLEARLIAGEPVEQIAAKVDLPAAAIHAYERTYFDMTIGGHVIDRIAGGAAAQSRGDDAGLDESLTWRWLGWTGGPVLIDLMVADYLKRPSPAWPDRAELATKGRLVTRLHWTPIGDKRASAQLLKDLREHRPEWIRTLRRKDPMMYGQVQFLRLAAGELRRRKRRSDAEKSETTTEPTTHAGRSVAPATPEAVARARFRRMAHGVDHVHALGADLMRSRVEQCCDASPGRGHEDVNAFLETFFTSSTAVSVGGALAGV</sequence>
<dbReference type="Proteomes" id="UP001575105">
    <property type="component" value="Unassembled WGS sequence"/>
</dbReference>
<evidence type="ECO:0000313" key="3">
    <source>
        <dbReference type="Proteomes" id="UP001575105"/>
    </source>
</evidence>
<dbReference type="EMBL" id="JBGUBD010000006">
    <property type="protein sequence ID" value="MFA9478920.1"/>
    <property type="molecule type" value="Genomic_DNA"/>
</dbReference>
<proteinExistence type="predicted"/>
<evidence type="ECO:0000313" key="2">
    <source>
        <dbReference type="EMBL" id="MFA9478920.1"/>
    </source>
</evidence>
<organism evidence="2 3">
    <name type="scientific">Natronomicrosphaera hydrolytica</name>
    <dbReference type="NCBI Taxonomy" id="3242702"/>
    <lineage>
        <taxon>Bacteria</taxon>
        <taxon>Pseudomonadati</taxon>
        <taxon>Planctomycetota</taxon>
        <taxon>Phycisphaerae</taxon>
        <taxon>Phycisphaerales</taxon>
        <taxon>Phycisphaeraceae</taxon>
        <taxon>Natronomicrosphaera</taxon>
    </lineage>
</organism>
<evidence type="ECO:0000256" key="1">
    <source>
        <dbReference type="SAM" id="MobiDB-lite"/>
    </source>
</evidence>
<accession>A0ABV4U5P2</accession>
<reference evidence="2 3" key="1">
    <citation type="submission" date="2024-08" db="EMBL/GenBank/DDBJ databases">
        <title>Whole-genome sequencing of halo(alkali)philic microorganisms from hypersaline lakes.</title>
        <authorList>
            <person name="Sorokin D.Y."/>
            <person name="Merkel A.Y."/>
            <person name="Messina E."/>
            <person name="Yakimov M."/>
        </authorList>
    </citation>
    <scope>NUCLEOTIDE SEQUENCE [LARGE SCALE GENOMIC DNA]</scope>
    <source>
        <strain evidence="2 3">AB-hyl4</strain>
    </source>
</reference>